<dbReference type="PROSITE" id="PS00455">
    <property type="entry name" value="AMP_BINDING"/>
    <property type="match status" value="1"/>
</dbReference>
<evidence type="ECO:0000256" key="4">
    <source>
        <dbReference type="ARBA" id="ARBA00022840"/>
    </source>
</evidence>
<dbReference type="InterPro" id="IPR025110">
    <property type="entry name" value="AMP-bd_C"/>
</dbReference>
<dbReference type="Pfam" id="PF13193">
    <property type="entry name" value="AMP-binding_C"/>
    <property type="match status" value="1"/>
</dbReference>
<dbReference type="Pfam" id="PF00501">
    <property type="entry name" value="AMP-binding"/>
    <property type="match status" value="1"/>
</dbReference>
<dbReference type="Gene3D" id="3.30.300.30">
    <property type="match status" value="1"/>
</dbReference>
<dbReference type="GO" id="GO:0006085">
    <property type="term" value="P:acetyl-CoA biosynthetic process"/>
    <property type="evidence" value="ECO:0007669"/>
    <property type="project" value="TreeGrafter"/>
</dbReference>
<keyword evidence="5" id="KW-0007">Acetylation</keyword>
<dbReference type="SUPFAM" id="SSF56801">
    <property type="entry name" value="Acetyl-CoA synthetase-like"/>
    <property type="match status" value="1"/>
</dbReference>
<evidence type="ECO:0000256" key="2">
    <source>
        <dbReference type="ARBA" id="ARBA00022598"/>
    </source>
</evidence>
<proteinExistence type="predicted"/>
<evidence type="ECO:0000313" key="8">
    <source>
        <dbReference type="EMBL" id="QTA83627.1"/>
    </source>
</evidence>
<dbReference type="PANTHER" id="PTHR24095">
    <property type="entry name" value="ACETYL-COENZYME A SYNTHETASE"/>
    <property type="match status" value="1"/>
</dbReference>
<dbReference type="KEGG" id="dli:dnl_60400"/>
<gene>
    <name evidence="8" type="ORF">dnl_60400</name>
</gene>
<evidence type="ECO:0000313" key="9">
    <source>
        <dbReference type="Proteomes" id="UP000663720"/>
    </source>
</evidence>
<keyword evidence="2" id="KW-0436">Ligase</keyword>
<dbReference type="GO" id="GO:0003987">
    <property type="term" value="F:acetate-CoA ligase activity"/>
    <property type="evidence" value="ECO:0007669"/>
    <property type="project" value="UniProtKB-EC"/>
</dbReference>
<dbReference type="InterPro" id="IPR020845">
    <property type="entry name" value="AMP-binding_CS"/>
</dbReference>
<keyword evidence="9" id="KW-1185">Reference proteome</keyword>
<protein>
    <recommendedName>
        <fullName evidence="1">acetate--CoA ligase</fullName>
        <ecNumber evidence="1">6.2.1.1</ecNumber>
    </recommendedName>
</protein>
<name>A0A975BDZ3_9BACT</name>
<dbReference type="RefSeq" id="WP_207689440.1">
    <property type="nucleotide sequence ID" value="NZ_CP061799.1"/>
</dbReference>
<dbReference type="GO" id="GO:0005524">
    <property type="term" value="F:ATP binding"/>
    <property type="evidence" value="ECO:0007669"/>
    <property type="project" value="UniProtKB-KW"/>
</dbReference>
<evidence type="ECO:0000256" key="5">
    <source>
        <dbReference type="ARBA" id="ARBA00022990"/>
    </source>
</evidence>
<organism evidence="8 9">
    <name type="scientific">Desulfonema limicola</name>
    <dbReference type="NCBI Taxonomy" id="45656"/>
    <lineage>
        <taxon>Bacteria</taxon>
        <taxon>Pseudomonadati</taxon>
        <taxon>Thermodesulfobacteriota</taxon>
        <taxon>Desulfobacteria</taxon>
        <taxon>Desulfobacterales</taxon>
        <taxon>Desulfococcaceae</taxon>
        <taxon>Desulfonema</taxon>
    </lineage>
</organism>
<evidence type="ECO:0000259" key="7">
    <source>
        <dbReference type="Pfam" id="PF13193"/>
    </source>
</evidence>
<dbReference type="GO" id="GO:0005829">
    <property type="term" value="C:cytosol"/>
    <property type="evidence" value="ECO:0007669"/>
    <property type="project" value="TreeGrafter"/>
</dbReference>
<evidence type="ECO:0000256" key="3">
    <source>
        <dbReference type="ARBA" id="ARBA00022741"/>
    </source>
</evidence>
<dbReference type="EMBL" id="CP061799">
    <property type="protein sequence ID" value="QTA83627.1"/>
    <property type="molecule type" value="Genomic_DNA"/>
</dbReference>
<feature type="domain" description="AMP-binding enzyme C-terminal" evidence="7">
    <location>
        <begin position="472"/>
        <end position="550"/>
    </location>
</feature>
<dbReference type="AlphaFoldDB" id="A0A975BDZ3"/>
<dbReference type="InterPro" id="IPR045851">
    <property type="entry name" value="AMP-bd_C_sf"/>
</dbReference>
<sequence length="574" mass="65046">MINAIIQAQNRNANLKSYDEVYKKFSWKEAEKNFTWYYTGRINIVHEAIDRWADNTEKADTNALIFEKAGRIHRFTFKEIKDISCAWANLLMQYGFKTGDRLFIFLPPCPEIYFAMLACARMGVLFCPLFSTLSTDELEDRLENAAPRGILTNPDLEEKLPGETMSRVKYLFLTHGPLPGLFSEEILVQEIIKNMSRHFNTRWLSADTPLYLLFTSGSTGPPKGVVHAHHDMVGHLITAQYVLNLDQESILWADCYPAWVTGTVYGAFAPWLCGAASVVQGDPFSASSWYRTLETHQVSVWYITPGTMNRLKEAGRDLVHRYDLSRLSHIASVGDALSPELIYWFRENFKISPHDNWWMTETGMICVANFLSMDIHPGSMGKPVPGIEASVIDENGNPLPPLTMGELALKPGWPAMMTGIWKNKSRYQKYFKLKGWFLTGDMVIQDTEGYIYHQGRIDDLIKVGVKQIGPYEIERAILRHPAVKEAAVILKTSRPGDASLKAFITVNSGFTPSTRLNLEIKAFVRANLSSEIPLDSITFLDQIPKTRSGKLLRRILRTSEMGLPIGESLQIKDY</sequence>
<keyword evidence="3" id="KW-0547">Nucleotide-binding</keyword>
<evidence type="ECO:0000256" key="1">
    <source>
        <dbReference type="ARBA" id="ARBA00013275"/>
    </source>
</evidence>
<dbReference type="Gene3D" id="3.40.50.12780">
    <property type="entry name" value="N-terminal domain of ligase-like"/>
    <property type="match status" value="1"/>
</dbReference>
<dbReference type="PANTHER" id="PTHR24095:SF14">
    <property type="entry name" value="ACETYL-COENZYME A SYNTHETASE 1"/>
    <property type="match status" value="1"/>
</dbReference>
<feature type="domain" description="AMP-dependent synthetase/ligase" evidence="6">
    <location>
        <begin position="56"/>
        <end position="421"/>
    </location>
</feature>
<dbReference type="InterPro" id="IPR042099">
    <property type="entry name" value="ANL_N_sf"/>
</dbReference>
<evidence type="ECO:0000259" key="6">
    <source>
        <dbReference type="Pfam" id="PF00501"/>
    </source>
</evidence>
<reference evidence="8" key="1">
    <citation type="journal article" date="2021" name="Microb. Physiol.">
        <title>Proteogenomic Insights into the Physiology of Marine, Sulfate-Reducing, Filamentous Desulfonema limicola and Desulfonema magnum.</title>
        <authorList>
            <person name="Schnaars V."/>
            <person name="Wohlbrand L."/>
            <person name="Scheve S."/>
            <person name="Hinrichs C."/>
            <person name="Reinhardt R."/>
            <person name="Rabus R."/>
        </authorList>
    </citation>
    <scope>NUCLEOTIDE SEQUENCE</scope>
    <source>
        <strain evidence="8">5ac10</strain>
    </source>
</reference>
<keyword evidence="4" id="KW-0067">ATP-binding</keyword>
<dbReference type="Proteomes" id="UP000663720">
    <property type="component" value="Chromosome"/>
</dbReference>
<dbReference type="InterPro" id="IPR000873">
    <property type="entry name" value="AMP-dep_synth/lig_dom"/>
</dbReference>
<dbReference type="EC" id="6.2.1.1" evidence="1"/>
<accession>A0A975BDZ3</accession>